<dbReference type="PANTHER" id="PTHR28605">
    <property type="entry name" value="CTF8, CHROMOSOME TRANSMISSION FIDELITY FACTOR 8 HOMOLOG (S. CEREVISIAE)"/>
    <property type="match status" value="1"/>
</dbReference>
<dbReference type="InterPro" id="IPR018607">
    <property type="entry name" value="Ctf8"/>
</dbReference>
<evidence type="ECO:0000256" key="2">
    <source>
        <dbReference type="ARBA" id="ARBA00022705"/>
    </source>
</evidence>
<comment type="subcellular location">
    <subcellularLocation>
        <location evidence="1">Nucleus</location>
    </subcellularLocation>
</comment>
<dbReference type="GO" id="GO:0031390">
    <property type="term" value="C:Ctf18 RFC-like complex"/>
    <property type="evidence" value="ECO:0007669"/>
    <property type="project" value="InterPro"/>
</dbReference>
<keyword evidence="2" id="KW-0235">DNA replication</keyword>
<dbReference type="Pfam" id="PF09696">
    <property type="entry name" value="Ctf8"/>
    <property type="match status" value="1"/>
</dbReference>
<dbReference type="Proteomes" id="UP000738349">
    <property type="component" value="Unassembled WGS sequence"/>
</dbReference>
<comment type="similarity">
    <text evidence="6">Belongs to the CTF8 family.</text>
</comment>
<keyword evidence="3" id="KW-0238">DNA-binding</keyword>
<evidence type="ECO:0000256" key="7">
    <source>
        <dbReference type="SAM" id="MobiDB-lite"/>
    </source>
</evidence>
<accession>A0A9P9F8I7</accession>
<dbReference type="PANTHER" id="PTHR28605:SF1">
    <property type="entry name" value="CHROMOSOME TRANSMISSION FIDELITY FACTOR 8"/>
    <property type="match status" value="1"/>
</dbReference>
<evidence type="ECO:0000313" key="9">
    <source>
        <dbReference type="Proteomes" id="UP000738349"/>
    </source>
</evidence>
<gene>
    <name evidence="8" type="ORF">EDB81DRAFT_786147</name>
</gene>
<reference evidence="8" key="1">
    <citation type="journal article" date="2021" name="Nat. Commun.">
        <title>Genetic determinants of endophytism in the Arabidopsis root mycobiome.</title>
        <authorList>
            <person name="Mesny F."/>
            <person name="Miyauchi S."/>
            <person name="Thiergart T."/>
            <person name="Pickel B."/>
            <person name="Atanasova L."/>
            <person name="Karlsson M."/>
            <person name="Huettel B."/>
            <person name="Barry K.W."/>
            <person name="Haridas S."/>
            <person name="Chen C."/>
            <person name="Bauer D."/>
            <person name="Andreopoulos W."/>
            <person name="Pangilinan J."/>
            <person name="LaButti K."/>
            <person name="Riley R."/>
            <person name="Lipzen A."/>
            <person name="Clum A."/>
            <person name="Drula E."/>
            <person name="Henrissat B."/>
            <person name="Kohler A."/>
            <person name="Grigoriev I.V."/>
            <person name="Martin F.M."/>
            <person name="Hacquard S."/>
        </authorList>
    </citation>
    <scope>NUCLEOTIDE SEQUENCE</scope>
    <source>
        <strain evidence="8">MPI-CAGE-AT-0147</strain>
    </source>
</reference>
<dbReference type="EMBL" id="JAGMUV010000005">
    <property type="protein sequence ID" value="KAH7156149.1"/>
    <property type="molecule type" value="Genomic_DNA"/>
</dbReference>
<comment type="caution">
    <text evidence="8">The sequence shown here is derived from an EMBL/GenBank/DDBJ whole genome shotgun (WGS) entry which is preliminary data.</text>
</comment>
<evidence type="ECO:0000256" key="5">
    <source>
        <dbReference type="ARBA" id="ARBA00023306"/>
    </source>
</evidence>
<dbReference type="AlphaFoldDB" id="A0A9P9F8I7"/>
<dbReference type="OrthoDB" id="121932at2759"/>
<sequence>MATAKLYPPSKNGPQPANPFPQLIQTPSGFALLELQGTINLPQDADGVDLANTEIGRIDFPDYVPDVVGSAWMKRVHLFIGQHQRLNGEIKKLPKALAVVRRRENKVTTGSGGHVEEQGDNLEVVEIVKYKLIFSNRPEPVSTTNNAAP</sequence>
<evidence type="ECO:0000256" key="6">
    <source>
        <dbReference type="ARBA" id="ARBA00038447"/>
    </source>
</evidence>
<evidence type="ECO:0000313" key="8">
    <source>
        <dbReference type="EMBL" id="KAH7156149.1"/>
    </source>
</evidence>
<evidence type="ECO:0000256" key="1">
    <source>
        <dbReference type="ARBA" id="ARBA00004123"/>
    </source>
</evidence>
<evidence type="ECO:0000256" key="4">
    <source>
        <dbReference type="ARBA" id="ARBA00023242"/>
    </source>
</evidence>
<keyword evidence="4" id="KW-0539">Nucleus</keyword>
<keyword evidence="5" id="KW-0131">Cell cycle</keyword>
<evidence type="ECO:0000256" key="3">
    <source>
        <dbReference type="ARBA" id="ARBA00023125"/>
    </source>
</evidence>
<name>A0A9P9F8I7_9HYPO</name>
<organism evidence="8 9">
    <name type="scientific">Dactylonectria macrodidyma</name>
    <dbReference type="NCBI Taxonomy" id="307937"/>
    <lineage>
        <taxon>Eukaryota</taxon>
        <taxon>Fungi</taxon>
        <taxon>Dikarya</taxon>
        <taxon>Ascomycota</taxon>
        <taxon>Pezizomycotina</taxon>
        <taxon>Sordariomycetes</taxon>
        <taxon>Hypocreomycetidae</taxon>
        <taxon>Hypocreales</taxon>
        <taxon>Nectriaceae</taxon>
        <taxon>Dactylonectria</taxon>
    </lineage>
</organism>
<dbReference type="GO" id="GO:0003677">
    <property type="term" value="F:DNA binding"/>
    <property type="evidence" value="ECO:0007669"/>
    <property type="project" value="UniProtKB-KW"/>
</dbReference>
<dbReference type="GO" id="GO:0006260">
    <property type="term" value="P:DNA replication"/>
    <property type="evidence" value="ECO:0007669"/>
    <property type="project" value="UniProtKB-KW"/>
</dbReference>
<dbReference type="GO" id="GO:0007064">
    <property type="term" value="P:mitotic sister chromatid cohesion"/>
    <property type="evidence" value="ECO:0007669"/>
    <property type="project" value="InterPro"/>
</dbReference>
<feature type="region of interest" description="Disordered" evidence="7">
    <location>
        <begin position="1"/>
        <end position="20"/>
    </location>
</feature>
<proteinExistence type="inferred from homology"/>
<keyword evidence="9" id="KW-1185">Reference proteome</keyword>
<protein>
    <submittedName>
        <fullName evidence="8">Chromosome transmission fidelity protein 8</fullName>
    </submittedName>
</protein>